<feature type="region of interest" description="Disordered" evidence="1">
    <location>
        <begin position="27"/>
        <end position="124"/>
    </location>
</feature>
<reference evidence="3" key="1">
    <citation type="submission" date="2015-01" db="EMBL/GenBank/DDBJ databases">
        <title>Transcriptome Assembly of Fopius arisanus.</title>
        <authorList>
            <person name="Geib S."/>
        </authorList>
    </citation>
    <scope>NUCLEOTIDE SEQUENCE</scope>
</reference>
<feature type="compositionally biased region" description="Pro residues" evidence="1">
    <location>
        <begin position="428"/>
        <end position="440"/>
    </location>
</feature>
<sequence length="946" mass="99527">MKNFKLVGILLCIALLSDHASAVLNKSSNKNVNNENPESEKTSDKSAEDRISSEYGVPRPSFNGPAPVYGPPELTGNHAPVQVFPPPPPELPPPPQPSHGPGRPLSLYGLPRNPPQLQYPPRPLNLPPWKLSPTSPRFPVKTPGHGPSIPISVEAYGPPVNVPTPSFSLPNNYGPPLPLPPIPQPPPPGVPAPPTPPDIKYDGWQPIAGHIETPNANIHTAPSVNLDGSANVNLPSNSYGEPINNPEDHSLRQSIGQSDQGLPPPLLPDAEPLHNIQEAAQSLPAHPTHTPESSPTASALVSSLNVATSSGLDSLVSSNHDAALNFPSPQAPCYHSSPSGPAQVADSYGAPPLGPGPGSDSFGAPPPGPGPVSDSFGAPPPGPGPISDSYGAPPPGPPPPGPPPPGPGVVSDFHGGPPRGPISNSYGAPPPPRRPFPGPHGPGFGPGFNLPGFRPPHRPPFFPPHHSRNHGPSRFHGVAHSLIPPRSRAPLKFRESVPPGLFNTINHSSSRPSNGPIKPASSYGPPRFGFNLQQQLPIPSNPVSFHSSNTGTFSSSSVGSPLAAPNVNYGTPLSFTAFNTPSPVLTYGAPNFGPASTFISASNVGRGNLYNQHSSLSTSYGSPLPLPQQFNGQDDSTGYQKPIETPIQLSSFSQSQGNSDSSLLTDYPLPSINELALESPPNNEHHQINLKDSYGNPADVGYDQRSAPSVNYNSETINGASAEALTAALTAQGYSQSSTNNNEHHLDAHHDANVLANTINVDQLTQMHNGDSEPALALAQTLSAEGATDGFQIQGSKGTYSLQIQSSNGLQQNSDGSIRHDQLLSEGLLQDILAAIEQPEDQNRMQLFQVQGLPQAQQLNEFHQDYQYDRNDEDLNDAATSSIVAATSKGKSEGVVSPDDVALFFRNNYTDESVKEIRSTADSEGNVEDLKKASGEGTTEKPTEKS</sequence>
<accession>A0A9R1TV08</accession>
<dbReference type="RefSeq" id="XP_011297072.1">
    <property type="nucleotide sequence ID" value="XM_011298770.1"/>
</dbReference>
<evidence type="ECO:0000256" key="2">
    <source>
        <dbReference type="SAM" id="SignalP"/>
    </source>
</evidence>
<feature type="compositionally biased region" description="Pro residues" evidence="1">
    <location>
        <begin position="392"/>
        <end position="407"/>
    </location>
</feature>
<feature type="region of interest" description="Disordered" evidence="1">
    <location>
        <begin position="173"/>
        <end position="271"/>
    </location>
</feature>
<evidence type="ECO:0000256" key="1">
    <source>
        <dbReference type="SAM" id="MobiDB-lite"/>
    </source>
</evidence>
<feature type="compositionally biased region" description="Pro residues" evidence="1">
    <location>
        <begin position="83"/>
        <end position="98"/>
    </location>
</feature>
<organism evidence="3">
    <name type="scientific">Fopius arisanus</name>
    <dbReference type="NCBI Taxonomy" id="64838"/>
    <lineage>
        <taxon>Eukaryota</taxon>
        <taxon>Metazoa</taxon>
        <taxon>Ecdysozoa</taxon>
        <taxon>Arthropoda</taxon>
        <taxon>Hexapoda</taxon>
        <taxon>Insecta</taxon>
        <taxon>Pterygota</taxon>
        <taxon>Neoptera</taxon>
        <taxon>Endopterygota</taxon>
        <taxon>Hymenoptera</taxon>
        <taxon>Apocrita</taxon>
        <taxon>Ichneumonoidea</taxon>
        <taxon>Braconidae</taxon>
        <taxon>Opiinae</taxon>
        <taxon>Fopius</taxon>
    </lineage>
</organism>
<feature type="compositionally biased region" description="Basic and acidic residues" evidence="1">
    <location>
        <begin position="928"/>
        <end position="946"/>
    </location>
</feature>
<accession>A0A0C9RFU2</accession>
<feature type="region of interest" description="Disordered" evidence="1">
    <location>
        <begin position="615"/>
        <end position="641"/>
    </location>
</feature>
<feature type="compositionally biased region" description="Pro residues" evidence="1">
    <location>
        <begin position="173"/>
        <end position="197"/>
    </location>
</feature>
<keyword evidence="4" id="KW-1185">Reference proteome</keyword>
<feature type="compositionally biased region" description="Basic and acidic residues" evidence="1">
    <location>
        <begin position="38"/>
        <end position="52"/>
    </location>
</feature>
<feature type="compositionally biased region" description="Polar residues" evidence="1">
    <location>
        <begin position="214"/>
        <end position="239"/>
    </location>
</feature>
<reference evidence="5" key="2">
    <citation type="submission" date="2025-04" db="UniProtKB">
        <authorList>
            <consortium name="RefSeq"/>
        </authorList>
    </citation>
    <scope>IDENTIFICATION</scope>
    <source>
        <strain evidence="5">USDA-PBARC FA_bdor</strain>
        <tissue evidence="5">Whole organism</tissue>
    </source>
</reference>
<feature type="compositionally biased region" description="Polar residues" evidence="1">
    <location>
        <begin position="504"/>
        <end position="513"/>
    </location>
</feature>
<proteinExistence type="predicted"/>
<name>A0A0C9RFU2_9HYME</name>
<protein>
    <submittedName>
        <fullName evidence="5">Extensin</fullName>
    </submittedName>
</protein>
<gene>
    <name evidence="5" type="primary">LOC105262898</name>
    <name evidence="3" type="ORF">g.32199</name>
</gene>
<feature type="chain" id="PRO_5044541698" evidence="2">
    <location>
        <begin position="23"/>
        <end position="946"/>
    </location>
</feature>
<dbReference type="Proteomes" id="UP000694866">
    <property type="component" value="Unplaced"/>
</dbReference>
<feature type="region of interest" description="Disordered" evidence="1">
    <location>
        <begin position="916"/>
        <end position="946"/>
    </location>
</feature>
<dbReference type="OrthoDB" id="8197069at2759"/>
<dbReference type="EMBL" id="GBYB01005896">
    <property type="protein sequence ID" value="JAG75663.1"/>
    <property type="molecule type" value="Transcribed_RNA"/>
</dbReference>
<keyword evidence="2" id="KW-0732">Signal</keyword>
<dbReference type="GeneID" id="105262898"/>
<feature type="region of interest" description="Disordered" evidence="1">
    <location>
        <begin position="504"/>
        <end position="529"/>
    </location>
</feature>
<dbReference type="AlphaFoldDB" id="A0A0C9RFU2"/>
<feature type="compositionally biased region" description="Polar residues" evidence="1">
    <location>
        <begin position="628"/>
        <end position="639"/>
    </location>
</feature>
<feature type="region of interest" description="Disordered" evidence="1">
    <location>
        <begin position="332"/>
        <end position="472"/>
    </location>
</feature>
<feature type="signal peptide" evidence="2">
    <location>
        <begin position="1"/>
        <end position="22"/>
    </location>
</feature>
<feature type="compositionally biased region" description="Pro residues" evidence="1">
    <location>
        <begin position="112"/>
        <end position="124"/>
    </location>
</feature>
<dbReference type="KEGG" id="fas:105262898"/>
<evidence type="ECO:0000313" key="4">
    <source>
        <dbReference type="Proteomes" id="UP000694866"/>
    </source>
</evidence>
<evidence type="ECO:0000313" key="5">
    <source>
        <dbReference type="RefSeq" id="XP_011297072.1"/>
    </source>
</evidence>
<evidence type="ECO:0000313" key="3">
    <source>
        <dbReference type="EMBL" id="JAG75663.1"/>
    </source>
</evidence>
<feature type="compositionally biased region" description="Low complexity" evidence="1">
    <location>
        <begin position="27"/>
        <end position="36"/>
    </location>
</feature>